<reference evidence="5" key="1">
    <citation type="journal article" date="2012" name="Nature">
        <title>Algal genomes reveal evolutionary mosaicism and the fate of nucleomorphs.</title>
        <authorList>
            <consortium name="DOE Joint Genome Institute"/>
            <person name="Curtis B.A."/>
            <person name="Tanifuji G."/>
            <person name="Burki F."/>
            <person name="Gruber A."/>
            <person name="Irimia M."/>
            <person name="Maruyama S."/>
            <person name="Arias M.C."/>
            <person name="Ball S.G."/>
            <person name="Gile G.H."/>
            <person name="Hirakawa Y."/>
            <person name="Hopkins J.F."/>
            <person name="Kuo A."/>
            <person name="Rensing S.A."/>
            <person name="Schmutz J."/>
            <person name="Symeonidi A."/>
            <person name="Elias M."/>
            <person name="Eveleigh R.J."/>
            <person name="Herman E.K."/>
            <person name="Klute M.J."/>
            <person name="Nakayama T."/>
            <person name="Obornik M."/>
            <person name="Reyes-Prieto A."/>
            <person name="Armbrust E.V."/>
            <person name="Aves S.J."/>
            <person name="Beiko R.G."/>
            <person name="Coutinho P."/>
            <person name="Dacks J.B."/>
            <person name="Durnford D.G."/>
            <person name="Fast N.M."/>
            <person name="Green B.R."/>
            <person name="Grisdale C.J."/>
            <person name="Hempel F."/>
            <person name="Henrissat B."/>
            <person name="Hoppner M.P."/>
            <person name="Ishida K."/>
            <person name="Kim E."/>
            <person name="Koreny L."/>
            <person name="Kroth P.G."/>
            <person name="Liu Y."/>
            <person name="Malik S.B."/>
            <person name="Maier U.G."/>
            <person name="McRose D."/>
            <person name="Mock T."/>
            <person name="Neilson J.A."/>
            <person name="Onodera N.T."/>
            <person name="Poole A.M."/>
            <person name="Pritham E.J."/>
            <person name="Richards T.A."/>
            <person name="Rocap G."/>
            <person name="Roy S.W."/>
            <person name="Sarai C."/>
            <person name="Schaack S."/>
            <person name="Shirato S."/>
            <person name="Slamovits C.H."/>
            <person name="Spencer D.F."/>
            <person name="Suzuki S."/>
            <person name="Worden A.Z."/>
            <person name="Zauner S."/>
            <person name="Barry K."/>
            <person name="Bell C."/>
            <person name="Bharti A.K."/>
            <person name="Crow J.A."/>
            <person name="Grimwood J."/>
            <person name="Kramer R."/>
            <person name="Lindquist E."/>
            <person name="Lucas S."/>
            <person name="Salamov A."/>
            <person name="McFadden G.I."/>
            <person name="Lane C.E."/>
            <person name="Keeling P.J."/>
            <person name="Gray M.W."/>
            <person name="Grigoriev I.V."/>
            <person name="Archibald J.M."/>
        </authorList>
    </citation>
    <scope>NUCLEOTIDE SEQUENCE</scope>
    <source>
        <strain evidence="5">CCMP2712</strain>
    </source>
</reference>
<evidence type="ECO:0000256" key="1">
    <source>
        <dbReference type="ARBA" id="ARBA00023117"/>
    </source>
</evidence>
<reference evidence="4" key="3">
    <citation type="submission" date="2016-03" db="UniProtKB">
        <authorList>
            <consortium name="EnsemblProtists"/>
        </authorList>
    </citation>
    <scope>IDENTIFICATION</scope>
</reference>
<dbReference type="STRING" id="905079.L1JSU0"/>
<feature type="domain" description="Bromo" evidence="3">
    <location>
        <begin position="6"/>
        <end position="75"/>
    </location>
</feature>
<dbReference type="HOGENOM" id="CLU_129458_4_1_1"/>
<evidence type="ECO:0000313" key="4">
    <source>
        <dbReference type="EnsemblProtists" id="EKX51636"/>
    </source>
</evidence>
<dbReference type="eggNOG" id="KOG1474">
    <property type="taxonomic scope" value="Eukaryota"/>
</dbReference>
<dbReference type="InterPro" id="IPR036427">
    <property type="entry name" value="Bromodomain-like_sf"/>
</dbReference>
<dbReference type="PANTHER" id="PTHR45926">
    <property type="entry name" value="OSJNBA0053K19.4 PROTEIN"/>
    <property type="match status" value="1"/>
</dbReference>
<dbReference type="InterPro" id="IPR001487">
    <property type="entry name" value="Bromodomain"/>
</dbReference>
<sequence>MLRRLSSRLDAAPFLEPVDPVRDGCPDYFQVIARPMDLGTVQTKLRDAGLHDFFADIKLVFDNAMCYNPPSHSIHRQARRL</sequence>
<dbReference type="SMART" id="SM00297">
    <property type="entry name" value="BROMO"/>
    <property type="match status" value="1"/>
</dbReference>
<dbReference type="Proteomes" id="UP000011087">
    <property type="component" value="Unassembled WGS sequence"/>
</dbReference>
<dbReference type="Pfam" id="PF00439">
    <property type="entry name" value="Bromodomain"/>
    <property type="match status" value="1"/>
</dbReference>
<dbReference type="PaxDb" id="55529-EKX51636"/>
<dbReference type="SUPFAM" id="SSF47370">
    <property type="entry name" value="Bromodomain"/>
    <property type="match status" value="1"/>
</dbReference>
<evidence type="ECO:0000259" key="3">
    <source>
        <dbReference type="PROSITE" id="PS50014"/>
    </source>
</evidence>
<dbReference type="PRINTS" id="PR00503">
    <property type="entry name" value="BROMODOMAIN"/>
</dbReference>
<dbReference type="OrthoDB" id="21449at2759"/>
<dbReference type="PROSITE" id="PS50014">
    <property type="entry name" value="BROMODOMAIN_2"/>
    <property type="match status" value="1"/>
</dbReference>
<dbReference type="EnsemblProtists" id="EKX51636">
    <property type="protein sequence ID" value="EKX51636"/>
    <property type="gene ID" value="GUITHDRAFT_49561"/>
</dbReference>
<dbReference type="Gene3D" id="1.20.920.10">
    <property type="entry name" value="Bromodomain-like"/>
    <property type="match status" value="1"/>
</dbReference>
<reference evidence="5" key="2">
    <citation type="submission" date="2012-11" db="EMBL/GenBank/DDBJ databases">
        <authorList>
            <person name="Kuo A."/>
            <person name="Curtis B.A."/>
            <person name="Tanifuji G."/>
            <person name="Burki F."/>
            <person name="Gruber A."/>
            <person name="Irimia M."/>
            <person name="Maruyama S."/>
            <person name="Arias M.C."/>
            <person name="Ball S.G."/>
            <person name="Gile G.H."/>
            <person name="Hirakawa Y."/>
            <person name="Hopkins J.F."/>
            <person name="Rensing S.A."/>
            <person name="Schmutz J."/>
            <person name="Symeonidi A."/>
            <person name="Elias M."/>
            <person name="Eveleigh R.J."/>
            <person name="Herman E.K."/>
            <person name="Klute M.J."/>
            <person name="Nakayama T."/>
            <person name="Obornik M."/>
            <person name="Reyes-Prieto A."/>
            <person name="Armbrust E.V."/>
            <person name="Aves S.J."/>
            <person name="Beiko R.G."/>
            <person name="Coutinho P."/>
            <person name="Dacks J.B."/>
            <person name="Durnford D.G."/>
            <person name="Fast N.M."/>
            <person name="Green B.R."/>
            <person name="Grisdale C."/>
            <person name="Hempe F."/>
            <person name="Henrissat B."/>
            <person name="Hoppner M.P."/>
            <person name="Ishida K.-I."/>
            <person name="Kim E."/>
            <person name="Koreny L."/>
            <person name="Kroth P.G."/>
            <person name="Liu Y."/>
            <person name="Malik S.-B."/>
            <person name="Maier U.G."/>
            <person name="McRose D."/>
            <person name="Mock T."/>
            <person name="Neilson J.A."/>
            <person name="Onodera N.T."/>
            <person name="Poole A.M."/>
            <person name="Pritham E.J."/>
            <person name="Richards T.A."/>
            <person name="Rocap G."/>
            <person name="Roy S.W."/>
            <person name="Sarai C."/>
            <person name="Schaack S."/>
            <person name="Shirato S."/>
            <person name="Slamovits C.H."/>
            <person name="Spencer D.F."/>
            <person name="Suzuki S."/>
            <person name="Worden A.Z."/>
            <person name="Zauner S."/>
            <person name="Barry K."/>
            <person name="Bell C."/>
            <person name="Bharti A.K."/>
            <person name="Crow J.A."/>
            <person name="Grimwood J."/>
            <person name="Kramer R."/>
            <person name="Lindquist E."/>
            <person name="Lucas S."/>
            <person name="Salamov A."/>
            <person name="McFadden G.I."/>
            <person name="Lane C.E."/>
            <person name="Keeling P.J."/>
            <person name="Gray M.W."/>
            <person name="Grigoriev I.V."/>
            <person name="Archibald J.M."/>
        </authorList>
    </citation>
    <scope>NUCLEOTIDE SEQUENCE</scope>
    <source>
        <strain evidence="5">CCMP2712</strain>
    </source>
</reference>
<dbReference type="OMA" id="QSTNECY"/>
<evidence type="ECO:0000313" key="5">
    <source>
        <dbReference type="Proteomes" id="UP000011087"/>
    </source>
</evidence>
<evidence type="ECO:0000256" key="2">
    <source>
        <dbReference type="PROSITE-ProRule" id="PRU00035"/>
    </source>
</evidence>
<accession>A0A0C3U648</accession>
<name>A0A0C3U648_GUITC</name>
<keyword evidence="1 2" id="KW-0103">Bromodomain</keyword>
<organism evidence="4 5">
    <name type="scientific">Guillardia theta (strain CCMP2712)</name>
    <name type="common">Cryptophyte</name>
    <dbReference type="NCBI Taxonomy" id="905079"/>
    <lineage>
        <taxon>Eukaryota</taxon>
        <taxon>Cryptophyceae</taxon>
        <taxon>Pyrenomonadales</taxon>
        <taxon>Geminigeraceae</taxon>
        <taxon>Guillardia</taxon>
    </lineage>
</organism>
<protein>
    <recommendedName>
        <fullName evidence="3">Bromo domain-containing protein</fullName>
    </recommendedName>
</protein>
<proteinExistence type="predicted"/>
<keyword evidence="5" id="KW-1185">Reference proteome</keyword>